<dbReference type="GO" id="GO:0016776">
    <property type="term" value="F:phosphotransferase activity, phosphate group as acceptor"/>
    <property type="evidence" value="ECO:0007669"/>
    <property type="project" value="TreeGrafter"/>
</dbReference>
<dbReference type="InterPro" id="IPR040423">
    <property type="entry name" value="PEA_transferase"/>
</dbReference>
<evidence type="ECO:0000313" key="10">
    <source>
        <dbReference type="Proteomes" id="UP000005835"/>
    </source>
</evidence>
<dbReference type="InterPro" id="IPR000917">
    <property type="entry name" value="Sulfatase_N"/>
</dbReference>
<feature type="transmembrane region" description="Helical" evidence="7">
    <location>
        <begin position="46"/>
        <end position="63"/>
    </location>
</feature>
<evidence type="ECO:0000256" key="1">
    <source>
        <dbReference type="ARBA" id="ARBA00004651"/>
    </source>
</evidence>
<keyword evidence="5 7" id="KW-1133">Transmembrane helix</keyword>
<keyword evidence="2" id="KW-1003">Cell membrane</keyword>
<dbReference type="Proteomes" id="UP000005835">
    <property type="component" value="Unassembled WGS sequence"/>
</dbReference>
<feature type="transmembrane region" description="Helical" evidence="7">
    <location>
        <begin position="148"/>
        <end position="166"/>
    </location>
</feature>
<comment type="caution">
    <text evidence="9">The sequence shown here is derived from an EMBL/GenBank/DDBJ whole genome shotgun (WGS) entry which is preliminary data.</text>
</comment>
<name>K1KG59_9BURK</name>
<dbReference type="PATRIC" id="fig|742823.3.peg.1721"/>
<sequence length="534" mass="60652">MSFKLSNTYLKLFIMTAAASAMLVGSECLHRLYFDIVPLGRPWEEFLYLLTFTSILCFSRWAFTKVCAAFFLFLCLIVNPVHFEIYQSWINGINYYLALAEWSEVANTGVSMIPKLIPTILWGLVDLLIVVLLYKYSQKIRQGKSRWPILDVLFVLLIAIVSVRSFDTCQEHGISPKTSYGKVKSNYFSFGYFLGRVLPYKVFNLSKITDYRSLAPTRLSDPKIDHIIFIVGESESAAHVGAFGYERNTTPFFSEIKGRDDFIVRPIHSAAFMTAVALPTLFNAIPQPNGMVQIMHGTTNLFRLAKDQGFQTYWFTAQARNEMNILNLIGGKWIDKITFPEAFGLSDRESMPDFNLLTQFDTVNFNTGRQFVILHQRGSHTPYGTLLSTEEVSVYGDSIVDHYDATILKTDKLIQTVYESIQKKGLKNWLLLYTSDHGAYVTNKTYNQGTVQRDSYTVPLFIASDNAEVMATYRKVFDNDLAAFHQQVSTSVIQLLGYDVKISDPQTATVNGNILTGDAGWLLYKDGTYQYVYP</sequence>
<evidence type="ECO:0000256" key="2">
    <source>
        <dbReference type="ARBA" id="ARBA00022475"/>
    </source>
</evidence>
<feature type="transmembrane region" description="Helical" evidence="7">
    <location>
        <begin position="116"/>
        <end position="136"/>
    </location>
</feature>
<dbReference type="EMBL" id="ADMG01000037">
    <property type="protein sequence ID" value="EKB30679.1"/>
    <property type="molecule type" value="Genomic_DNA"/>
</dbReference>
<dbReference type="AlphaFoldDB" id="K1KG59"/>
<feature type="domain" description="Sulfatase N-terminal" evidence="8">
    <location>
        <begin position="226"/>
        <end position="470"/>
    </location>
</feature>
<feature type="transmembrane region" description="Helical" evidence="7">
    <location>
        <begin position="12"/>
        <end position="34"/>
    </location>
</feature>
<proteinExistence type="predicted"/>
<organism evidence="9 10">
    <name type="scientific">Sutterella wadsworthensis 2_1_59BFAA</name>
    <dbReference type="NCBI Taxonomy" id="742823"/>
    <lineage>
        <taxon>Bacteria</taxon>
        <taxon>Pseudomonadati</taxon>
        <taxon>Pseudomonadota</taxon>
        <taxon>Betaproteobacteria</taxon>
        <taxon>Burkholderiales</taxon>
        <taxon>Sutterellaceae</taxon>
        <taxon>Sutterella</taxon>
    </lineage>
</organism>
<evidence type="ECO:0000256" key="7">
    <source>
        <dbReference type="SAM" id="Phobius"/>
    </source>
</evidence>
<feature type="transmembrane region" description="Helical" evidence="7">
    <location>
        <begin position="70"/>
        <end position="89"/>
    </location>
</feature>
<dbReference type="SUPFAM" id="SSF53649">
    <property type="entry name" value="Alkaline phosphatase-like"/>
    <property type="match status" value="1"/>
</dbReference>
<dbReference type="PANTHER" id="PTHR30443">
    <property type="entry name" value="INNER MEMBRANE PROTEIN"/>
    <property type="match status" value="1"/>
</dbReference>
<comment type="subcellular location">
    <subcellularLocation>
        <location evidence="1">Cell membrane</location>
        <topology evidence="1">Multi-pass membrane protein</topology>
    </subcellularLocation>
</comment>
<dbReference type="CDD" id="cd16017">
    <property type="entry name" value="LptA"/>
    <property type="match status" value="1"/>
</dbReference>
<dbReference type="InterPro" id="IPR058130">
    <property type="entry name" value="PEA_transf_C"/>
</dbReference>
<dbReference type="GO" id="GO:0005886">
    <property type="term" value="C:plasma membrane"/>
    <property type="evidence" value="ECO:0007669"/>
    <property type="project" value="UniProtKB-SubCell"/>
</dbReference>
<dbReference type="InterPro" id="IPR017850">
    <property type="entry name" value="Alkaline_phosphatase_core_sf"/>
</dbReference>
<keyword evidence="6 7" id="KW-0472">Membrane</keyword>
<evidence type="ECO:0000313" key="9">
    <source>
        <dbReference type="EMBL" id="EKB30679.1"/>
    </source>
</evidence>
<dbReference type="eggNOG" id="COG2194">
    <property type="taxonomic scope" value="Bacteria"/>
</dbReference>
<reference evidence="9 10" key="1">
    <citation type="submission" date="2012-05" db="EMBL/GenBank/DDBJ databases">
        <title>The Genome Sequence of Sutterella wadsworthensis 2_1_59BFAA.</title>
        <authorList>
            <consortium name="The Broad Institute Genome Sequencing Platform"/>
            <person name="Earl A."/>
            <person name="Ward D."/>
            <person name="Feldgarden M."/>
            <person name="Gevers D."/>
            <person name="Daigneault M."/>
            <person name="Strauss J."/>
            <person name="Allen-Vercoe E."/>
            <person name="Walker B."/>
            <person name="Young S.K."/>
            <person name="Zeng Q."/>
            <person name="Gargeya S."/>
            <person name="Fitzgerald M."/>
            <person name="Haas B."/>
            <person name="Abouelleil A."/>
            <person name="Alvarado L."/>
            <person name="Arachchi H.M."/>
            <person name="Berlin A.M."/>
            <person name="Chapman S.B."/>
            <person name="Goldberg J."/>
            <person name="Griggs A."/>
            <person name="Gujja S."/>
            <person name="Hansen M."/>
            <person name="Howarth C."/>
            <person name="Imamovic A."/>
            <person name="Larimer J."/>
            <person name="McCowen C."/>
            <person name="Montmayeur A."/>
            <person name="Murphy C."/>
            <person name="Neiman D."/>
            <person name="Pearson M."/>
            <person name="Priest M."/>
            <person name="Roberts A."/>
            <person name="Saif S."/>
            <person name="Shea T."/>
            <person name="Sisk P."/>
            <person name="Sykes S."/>
            <person name="Wortman J."/>
            <person name="Nusbaum C."/>
            <person name="Birren B."/>
        </authorList>
    </citation>
    <scope>NUCLEOTIDE SEQUENCE [LARGE SCALE GENOMIC DNA]</scope>
    <source>
        <strain evidence="9 10">2_1_59BFAA</strain>
    </source>
</reference>
<dbReference type="Gene3D" id="3.40.720.10">
    <property type="entry name" value="Alkaline Phosphatase, subunit A"/>
    <property type="match status" value="1"/>
</dbReference>
<evidence type="ECO:0000259" key="8">
    <source>
        <dbReference type="Pfam" id="PF00884"/>
    </source>
</evidence>
<dbReference type="STRING" id="742823.HMPREF9465_01726"/>
<evidence type="ECO:0000256" key="6">
    <source>
        <dbReference type="ARBA" id="ARBA00023136"/>
    </source>
</evidence>
<protein>
    <recommendedName>
        <fullName evidence="8">Sulfatase N-terminal domain-containing protein</fullName>
    </recommendedName>
</protein>
<gene>
    <name evidence="9" type="ORF">HMPREF9465_01726</name>
</gene>
<dbReference type="GO" id="GO:0009244">
    <property type="term" value="P:lipopolysaccharide core region biosynthetic process"/>
    <property type="evidence" value="ECO:0007669"/>
    <property type="project" value="TreeGrafter"/>
</dbReference>
<accession>K1KG59</accession>
<keyword evidence="10" id="KW-1185">Reference proteome</keyword>
<keyword evidence="4 7" id="KW-0812">Transmembrane</keyword>
<dbReference type="PANTHER" id="PTHR30443:SF0">
    <property type="entry name" value="PHOSPHOETHANOLAMINE TRANSFERASE EPTA"/>
    <property type="match status" value="1"/>
</dbReference>
<dbReference type="HOGENOM" id="CLU_036697_1_0_4"/>
<evidence type="ECO:0000256" key="5">
    <source>
        <dbReference type="ARBA" id="ARBA00022989"/>
    </source>
</evidence>
<evidence type="ECO:0000256" key="3">
    <source>
        <dbReference type="ARBA" id="ARBA00022679"/>
    </source>
</evidence>
<keyword evidence="3" id="KW-0808">Transferase</keyword>
<dbReference type="Pfam" id="PF00884">
    <property type="entry name" value="Sulfatase"/>
    <property type="match status" value="1"/>
</dbReference>
<evidence type="ECO:0000256" key="4">
    <source>
        <dbReference type="ARBA" id="ARBA00022692"/>
    </source>
</evidence>